<reference evidence="2 3" key="1">
    <citation type="submission" date="2019-07" db="EMBL/GenBank/DDBJ databases">
        <title>Draft genome of C. aurimucosum strain 2274.</title>
        <authorList>
            <person name="Pacheco L.G.C."/>
            <person name="Aguiar E.R.G.R."/>
            <person name="Santos C.S."/>
            <person name="Rocha D.J.P.G."/>
            <person name="Sant'Anna L.O."/>
            <person name="Mattos-Guaraldi A.L."/>
            <person name="Santos L.S."/>
        </authorList>
    </citation>
    <scope>NUCLEOTIDE SEQUENCE [LARGE SCALE GENOMIC DNA]</scope>
    <source>
        <strain evidence="2 3">2274</strain>
    </source>
</reference>
<sequence>MKGLKFRYSPLSDESIAIADIANLASGIGFGEPQSELRATAEALERFWQKRGPSDHAKIYSLSNYFNDDKLVISEEAQNVTDSSGTAIHRSLEKAIESACLEFIERQSLIAHWRFSTHGVELSMNNPVENDHPSETWRIYEISIFEGVYVCLALFSSPAKSTQYSAGAASGFHLRSTAEKALRECRQAILSMQDNLFRRSTGRPLMDRIQDEYLKANKPNTSEEWRNSNPLRITIPSQLRRTPNSALELLANTANPPLMLVDSLSYDGSLWYIARLLSNDWPSGLQDDRPDALKTLSTYLGNEFRAGPVPFG</sequence>
<gene>
    <name evidence="2" type="ORF">FNY97_06835</name>
</gene>
<dbReference type="InterPro" id="IPR003776">
    <property type="entry name" value="YcaO-like_dom"/>
</dbReference>
<comment type="caution">
    <text evidence="2">The sequence shown here is derived from an EMBL/GenBank/DDBJ whole genome shotgun (WGS) entry which is preliminary data.</text>
</comment>
<proteinExistence type="predicted"/>
<accession>A0A553FXL9</accession>
<evidence type="ECO:0000259" key="1">
    <source>
        <dbReference type="PROSITE" id="PS51664"/>
    </source>
</evidence>
<evidence type="ECO:0000313" key="3">
    <source>
        <dbReference type="Proteomes" id="UP000320443"/>
    </source>
</evidence>
<protein>
    <recommendedName>
        <fullName evidence="1">YcaO domain-containing protein</fullName>
    </recommendedName>
</protein>
<dbReference type="Gene3D" id="3.30.1330.230">
    <property type="match status" value="1"/>
</dbReference>
<dbReference type="AlphaFoldDB" id="A0A553FXL9"/>
<dbReference type="Pfam" id="PF02624">
    <property type="entry name" value="YcaO"/>
    <property type="match status" value="1"/>
</dbReference>
<organism evidence="2 3">
    <name type="scientific">Corynebacterium hiratae</name>
    <dbReference type="NCBI Taxonomy" id="3139423"/>
    <lineage>
        <taxon>Bacteria</taxon>
        <taxon>Bacillati</taxon>
        <taxon>Actinomycetota</taxon>
        <taxon>Actinomycetes</taxon>
        <taxon>Mycobacteriales</taxon>
        <taxon>Corynebacteriaceae</taxon>
        <taxon>Corynebacterium</taxon>
    </lineage>
</organism>
<evidence type="ECO:0000313" key="2">
    <source>
        <dbReference type="EMBL" id="TRX61983.1"/>
    </source>
</evidence>
<feature type="domain" description="YcaO" evidence="1">
    <location>
        <begin position="1"/>
        <end position="312"/>
    </location>
</feature>
<dbReference type="PROSITE" id="PS51664">
    <property type="entry name" value="YCAO"/>
    <property type="match status" value="1"/>
</dbReference>
<name>A0A553FXL9_9CORY</name>
<dbReference type="EMBL" id="VKDK01000008">
    <property type="protein sequence ID" value="TRX61983.1"/>
    <property type="molecule type" value="Genomic_DNA"/>
</dbReference>
<keyword evidence="3" id="KW-1185">Reference proteome</keyword>
<dbReference type="RefSeq" id="WP_144013482.1">
    <property type="nucleotide sequence ID" value="NZ_VIOG01000002.1"/>
</dbReference>
<dbReference type="Proteomes" id="UP000320443">
    <property type="component" value="Unassembled WGS sequence"/>
</dbReference>